<evidence type="ECO:0000259" key="5">
    <source>
        <dbReference type="PROSITE" id="PS50977"/>
    </source>
</evidence>
<evidence type="ECO:0000256" key="1">
    <source>
        <dbReference type="ARBA" id="ARBA00023015"/>
    </source>
</evidence>
<evidence type="ECO:0000256" key="3">
    <source>
        <dbReference type="ARBA" id="ARBA00023163"/>
    </source>
</evidence>
<dbReference type="PROSITE" id="PS50977">
    <property type="entry name" value="HTH_TETR_2"/>
    <property type="match status" value="1"/>
</dbReference>
<dbReference type="SUPFAM" id="SSF48498">
    <property type="entry name" value="Tetracyclin repressor-like, C-terminal domain"/>
    <property type="match status" value="1"/>
</dbReference>
<dbReference type="InterPro" id="IPR023772">
    <property type="entry name" value="DNA-bd_HTH_TetR-type_CS"/>
</dbReference>
<dbReference type="Pfam" id="PF00440">
    <property type="entry name" value="TetR_N"/>
    <property type="match status" value="1"/>
</dbReference>
<dbReference type="PRINTS" id="PR00455">
    <property type="entry name" value="HTHTETR"/>
</dbReference>
<dbReference type="Gene3D" id="1.10.357.10">
    <property type="entry name" value="Tetracycline Repressor, domain 2"/>
    <property type="match status" value="1"/>
</dbReference>
<dbReference type="InterPro" id="IPR001647">
    <property type="entry name" value="HTH_TetR"/>
</dbReference>
<dbReference type="PROSITE" id="PS01081">
    <property type="entry name" value="HTH_TETR_1"/>
    <property type="match status" value="1"/>
</dbReference>
<dbReference type="SUPFAM" id="SSF46689">
    <property type="entry name" value="Homeodomain-like"/>
    <property type="match status" value="1"/>
</dbReference>
<feature type="DNA-binding region" description="H-T-H motif" evidence="4">
    <location>
        <begin position="29"/>
        <end position="48"/>
    </location>
</feature>
<protein>
    <submittedName>
        <fullName evidence="6">TetR family transcriptional regulator</fullName>
    </submittedName>
</protein>
<organism evidence="6 7">
    <name type="scientific">Cohnella silvisoli</name>
    <dbReference type="NCBI Taxonomy" id="2873699"/>
    <lineage>
        <taxon>Bacteria</taxon>
        <taxon>Bacillati</taxon>
        <taxon>Bacillota</taxon>
        <taxon>Bacilli</taxon>
        <taxon>Bacillales</taxon>
        <taxon>Paenibacillaceae</taxon>
        <taxon>Cohnella</taxon>
    </lineage>
</organism>
<dbReference type="RefSeq" id="WP_232185571.1">
    <property type="nucleotide sequence ID" value="NZ_JAIOAP010000005.1"/>
</dbReference>
<dbReference type="Pfam" id="PF17935">
    <property type="entry name" value="TetR_C_27"/>
    <property type="match status" value="1"/>
</dbReference>
<comment type="caution">
    <text evidence="6">The sequence shown here is derived from an EMBL/GenBank/DDBJ whole genome shotgun (WGS) entry which is preliminary data.</text>
</comment>
<accession>A0ABV1KS04</accession>
<evidence type="ECO:0000256" key="2">
    <source>
        <dbReference type="ARBA" id="ARBA00023125"/>
    </source>
</evidence>
<keyword evidence="1" id="KW-0805">Transcription regulation</keyword>
<name>A0ABV1KS04_9BACL</name>
<dbReference type="EMBL" id="JASKHM010000005">
    <property type="protein sequence ID" value="MEQ4482869.1"/>
    <property type="molecule type" value="Genomic_DNA"/>
</dbReference>
<feature type="domain" description="HTH tetR-type" evidence="5">
    <location>
        <begin position="6"/>
        <end position="66"/>
    </location>
</feature>
<dbReference type="PANTHER" id="PTHR30055:SF151">
    <property type="entry name" value="TRANSCRIPTIONAL REGULATORY PROTEIN"/>
    <property type="match status" value="1"/>
</dbReference>
<reference evidence="6 7" key="1">
    <citation type="journal article" date="2023" name="Genome Announc.">
        <title>Pan-Genome Analyses of the Genus Cohnella and Proposal of the Novel Species Cohnella silvisoli sp. nov., Isolated from Forest Soil.</title>
        <authorList>
            <person name="Wang C."/>
            <person name="Mao L."/>
            <person name="Bao G."/>
            <person name="Zhu H."/>
        </authorList>
    </citation>
    <scope>NUCLEOTIDE SEQUENCE [LARGE SCALE GENOMIC DNA]</scope>
    <source>
        <strain evidence="6 7">NL03-T5-1</strain>
    </source>
</reference>
<keyword evidence="2 4" id="KW-0238">DNA-binding</keyword>
<evidence type="ECO:0000313" key="6">
    <source>
        <dbReference type="EMBL" id="MEQ4482869.1"/>
    </source>
</evidence>
<dbReference type="Proteomes" id="UP001493487">
    <property type="component" value="Unassembled WGS sequence"/>
</dbReference>
<evidence type="ECO:0000256" key="4">
    <source>
        <dbReference type="PROSITE-ProRule" id="PRU00335"/>
    </source>
</evidence>
<gene>
    <name evidence="6" type="ORF">QJS35_10715</name>
</gene>
<sequence length="198" mass="22120">MTNELPLNKENILDAAEMVLRRYGPEKTSVVDVAKVLQVSHGTLYRHFASKASLREAVTERWLHRSIADPLEAIVLQSGGSSSERLRKWLEALISSKRTYAADDSEMFAMYAAVTLDAVEMIQLHVHRLILQIARIIDEGIQSGEFKPGQSEVIAKAIFIATSRFHHPAHAKEWVAEKTDEEFAAVWNLILSGIAASK</sequence>
<proteinExistence type="predicted"/>
<dbReference type="InterPro" id="IPR009057">
    <property type="entry name" value="Homeodomain-like_sf"/>
</dbReference>
<evidence type="ECO:0000313" key="7">
    <source>
        <dbReference type="Proteomes" id="UP001493487"/>
    </source>
</evidence>
<dbReference type="InterPro" id="IPR036271">
    <property type="entry name" value="Tet_transcr_reg_TetR-rel_C_sf"/>
</dbReference>
<dbReference type="InterPro" id="IPR050109">
    <property type="entry name" value="HTH-type_TetR-like_transc_reg"/>
</dbReference>
<dbReference type="InterPro" id="IPR041478">
    <property type="entry name" value="TetR_C_27"/>
</dbReference>
<dbReference type="PANTHER" id="PTHR30055">
    <property type="entry name" value="HTH-TYPE TRANSCRIPTIONAL REGULATOR RUTR"/>
    <property type="match status" value="1"/>
</dbReference>
<keyword evidence="3" id="KW-0804">Transcription</keyword>
<keyword evidence="7" id="KW-1185">Reference proteome</keyword>